<organism evidence="2 3">
    <name type="scientific">Plectus sambesii</name>
    <dbReference type="NCBI Taxonomy" id="2011161"/>
    <lineage>
        <taxon>Eukaryota</taxon>
        <taxon>Metazoa</taxon>
        <taxon>Ecdysozoa</taxon>
        <taxon>Nematoda</taxon>
        <taxon>Chromadorea</taxon>
        <taxon>Plectida</taxon>
        <taxon>Plectina</taxon>
        <taxon>Plectoidea</taxon>
        <taxon>Plectidae</taxon>
        <taxon>Plectus</taxon>
    </lineage>
</organism>
<sequence length="127" mass="14317">MRVQLSSSPPPKQPTIGHRARESGGKSAPGKLSSSLPASLPFRLLLILTLDATLSLSFHRLVSPHSLGPMLTPALRLTQHCHTRPTQTARYFFRHPLPTLLQLPTMAFYSERSFDRLLRFFFTPIRV</sequence>
<dbReference type="WBParaSite" id="PSAMB.scaffold348size55397.g4988.t1">
    <property type="protein sequence ID" value="PSAMB.scaffold348size55397.g4988.t1"/>
    <property type="gene ID" value="PSAMB.scaffold348size55397.g4988"/>
</dbReference>
<keyword evidence="2" id="KW-1185">Reference proteome</keyword>
<evidence type="ECO:0000313" key="2">
    <source>
        <dbReference type="Proteomes" id="UP000887566"/>
    </source>
</evidence>
<proteinExistence type="predicted"/>
<evidence type="ECO:0000313" key="3">
    <source>
        <dbReference type="WBParaSite" id="PSAMB.scaffold348size55397.g4988.t1"/>
    </source>
</evidence>
<dbReference type="Proteomes" id="UP000887566">
    <property type="component" value="Unplaced"/>
</dbReference>
<accession>A0A914WAT7</accession>
<feature type="region of interest" description="Disordered" evidence="1">
    <location>
        <begin position="1"/>
        <end position="36"/>
    </location>
</feature>
<evidence type="ECO:0000256" key="1">
    <source>
        <dbReference type="SAM" id="MobiDB-lite"/>
    </source>
</evidence>
<reference evidence="3" key="1">
    <citation type="submission" date="2022-11" db="UniProtKB">
        <authorList>
            <consortium name="WormBaseParasite"/>
        </authorList>
    </citation>
    <scope>IDENTIFICATION</scope>
</reference>
<dbReference type="AlphaFoldDB" id="A0A914WAT7"/>
<name>A0A914WAT7_9BILA</name>
<protein>
    <submittedName>
        <fullName evidence="3">Uncharacterized protein</fullName>
    </submittedName>
</protein>